<dbReference type="AlphaFoldDB" id="A0A6A5TF27"/>
<evidence type="ECO:0000256" key="2">
    <source>
        <dbReference type="ARBA" id="ARBA00022694"/>
    </source>
</evidence>
<evidence type="ECO:0000256" key="1">
    <source>
        <dbReference type="ARBA" id="ARBA00005736"/>
    </source>
</evidence>
<comment type="similarity">
    <text evidence="1">Belongs to the SEN54 family.</text>
</comment>
<gene>
    <name evidence="5" type="ORF">CC80DRAFT_454072</name>
</gene>
<evidence type="ECO:0000256" key="3">
    <source>
        <dbReference type="SAM" id="MobiDB-lite"/>
    </source>
</evidence>
<accession>A0A6A5TF27</accession>
<reference evidence="5" key="1">
    <citation type="journal article" date="2020" name="Stud. Mycol.">
        <title>101 Dothideomycetes genomes: a test case for predicting lifestyles and emergence of pathogens.</title>
        <authorList>
            <person name="Haridas S."/>
            <person name="Albert R."/>
            <person name="Binder M."/>
            <person name="Bloem J."/>
            <person name="Labutti K."/>
            <person name="Salamov A."/>
            <person name="Andreopoulos B."/>
            <person name="Baker S."/>
            <person name="Barry K."/>
            <person name="Bills G."/>
            <person name="Bluhm B."/>
            <person name="Cannon C."/>
            <person name="Castanera R."/>
            <person name="Culley D."/>
            <person name="Daum C."/>
            <person name="Ezra D."/>
            <person name="Gonzalez J."/>
            <person name="Henrissat B."/>
            <person name="Kuo A."/>
            <person name="Liang C."/>
            <person name="Lipzen A."/>
            <person name="Lutzoni F."/>
            <person name="Magnuson J."/>
            <person name="Mondo S."/>
            <person name="Nolan M."/>
            <person name="Ohm R."/>
            <person name="Pangilinan J."/>
            <person name="Park H.-J."/>
            <person name="Ramirez L."/>
            <person name="Alfaro M."/>
            <person name="Sun H."/>
            <person name="Tritt A."/>
            <person name="Yoshinaga Y."/>
            <person name="Zwiers L.-H."/>
            <person name="Turgeon B."/>
            <person name="Goodwin S."/>
            <person name="Spatafora J."/>
            <person name="Crous P."/>
            <person name="Grigoriev I."/>
        </authorList>
    </citation>
    <scope>NUCLEOTIDE SEQUENCE</scope>
    <source>
        <strain evidence="5">CBS 675.92</strain>
    </source>
</reference>
<feature type="non-terminal residue" evidence="5">
    <location>
        <position position="428"/>
    </location>
</feature>
<dbReference type="GO" id="GO:0000379">
    <property type="term" value="P:tRNA-type intron splice site recognition and cleavage"/>
    <property type="evidence" value="ECO:0007669"/>
    <property type="project" value="TreeGrafter"/>
</dbReference>
<dbReference type="EMBL" id="ML977017">
    <property type="protein sequence ID" value="KAF1951435.1"/>
    <property type="molecule type" value="Genomic_DNA"/>
</dbReference>
<feature type="region of interest" description="Disordered" evidence="3">
    <location>
        <begin position="406"/>
        <end position="428"/>
    </location>
</feature>
<dbReference type="InterPro" id="IPR024337">
    <property type="entry name" value="tRNA_splic_suSen54"/>
</dbReference>
<sequence>MADEDEDVPNLQAQDAEDVEDDEGSKEYLRTLSKLAGTSHDTSSLTLPKRGEKDFESHSTQLQLSTLEASRAAMHSVLSWQRTHNPKAHVLAAYHEASNMACVDKVRSSQFLTVGRSRGGKEWLLPEEALFMIERGTLDCRWPVYQSEQEDVEEGGKMEETKNGAPMSLQGAYAAFLGFEEGVGGKLTMEMWIVYAGLKRAGYVVFRHGDWDDDRAELQPLKPTASSKEDQQPRLISRFFTEIWRRISQPTYAVQPENLAFGPLIKPGLYRSYADIFRLLNLIPTYDHAAAPQFTLPSDPTNPYRIHFDVWKTAGSQRFRKANRRPPDFRVCVINARETPIPTAAQLNDLLATVADDPPPTTSTNIFQNLKYGKRNVILAIVDNGIPSYITVADAPFVGEKVYDRGVRGGRGKGGARGRGGRGRGRGR</sequence>
<feature type="compositionally biased region" description="Acidic residues" evidence="3">
    <location>
        <begin position="15"/>
        <end position="24"/>
    </location>
</feature>
<evidence type="ECO:0000313" key="6">
    <source>
        <dbReference type="Proteomes" id="UP000800035"/>
    </source>
</evidence>
<feature type="compositionally biased region" description="Basic residues" evidence="3">
    <location>
        <begin position="408"/>
        <end position="428"/>
    </location>
</feature>
<dbReference type="PANTHER" id="PTHR21027:SF1">
    <property type="entry name" value="TRNA-SPLICING ENDONUCLEASE SUBUNIT SEN54"/>
    <property type="match status" value="1"/>
</dbReference>
<organism evidence="5 6">
    <name type="scientific">Byssothecium circinans</name>
    <dbReference type="NCBI Taxonomy" id="147558"/>
    <lineage>
        <taxon>Eukaryota</taxon>
        <taxon>Fungi</taxon>
        <taxon>Dikarya</taxon>
        <taxon>Ascomycota</taxon>
        <taxon>Pezizomycotina</taxon>
        <taxon>Dothideomycetes</taxon>
        <taxon>Pleosporomycetidae</taxon>
        <taxon>Pleosporales</taxon>
        <taxon>Massarineae</taxon>
        <taxon>Massarinaceae</taxon>
        <taxon>Byssothecium</taxon>
    </lineage>
</organism>
<feature type="region of interest" description="Disordered" evidence="3">
    <location>
        <begin position="1"/>
        <end position="57"/>
    </location>
</feature>
<dbReference type="OrthoDB" id="408683at2759"/>
<evidence type="ECO:0000259" key="4">
    <source>
        <dbReference type="Pfam" id="PF12928"/>
    </source>
</evidence>
<dbReference type="GO" id="GO:0004519">
    <property type="term" value="F:endonuclease activity"/>
    <property type="evidence" value="ECO:0007669"/>
    <property type="project" value="UniProtKB-KW"/>
</dbReference>
<keyword evidence="5" id="KW-0255">Endonuclease</keyword>
<keyword evidence="5" id="KW-0540">Nuclease</keyword>
<name>A0A6A5TF27_9PLEO</name>
<keyword evidence="6" id="KW-1185">Reference proteome</keyword>
<feature type="domain" description="tRNA-splicing endonuclease subunit Sen54 N-terminal" evidence="4">
    <location>
        <begin position="75"/>
        <end position="142"/>
    </location>
</feature>
<protein>
    <submittedName>
        <fullName evidence="5">tRNA splicing endonuclease-like protein subunit</fullName>
    </submittedName>
</protein>
<evidence type="ECO:0000313" key="5">
    <source>
        <dbReference type="EMBL" id="KAF1951435.1"/>
    </source>
</evidence>
<dbReference type="InterPro" id="IPR024336">
    <property type="entry name" value="tRNA_splic_suSen54_N"/>
</dbReference>
<dbReference type="Pfam" id="PF12928">
    <property type="entry name" value="tRNA_int_end_N2"/>
    <property type="match status" value="1"/>
</dbReference>
<keyword evidence="5" id="KW-0378">Hydrolase</keyword>
<dbReference type="PANTHER" id="PTHR21027">
    <property type="entry name" value="TRNA-SPLICING ENDONUCLEASE SUBUNIT SEN54"/>
    <property type="match status" value="1"/>
</dbReference>
<keyword evidence="2" id="KW-0819">tRNA processing</keyword>
<dbReference type="GO" id="GO:0000214">
    <property type="term" value="C:tRNA-intron endonuclease complex"/>
    <property type="evidence" value="ECO:0007669"/>
    <property type="project" value="TreeGrafter"/>
</dbReference>
<dbReference type="Proteomes" id="UP000800035">
    <property type="component" value="Unassembled WGS sequence"/>
</dbReference>
<proteinExistence type="inferred from homology"/>